<name>A0A1G4K9I1_9SACH</name>
<dbReference type="GO" id="GO:0042144">
    <property type="term" value="P:vacuole fusion, non-autophagic"/>
    <property type="evidence" value="ECO:0007669"/>
    <property type="project" value="TreeGrafter"/>
</dbReference>
<dbReference type="Proteomes" id="UP000191144">
    <property type="component" value="Chromosome G"/>
</dbReference>
<accession>A0A1G4K9I1</accession>
<evidence type="ECO:0000313" key="6">
    <source>
        <dbReference type="EMBL" id="SCV00815.1"/>
    </source>
</evidence>
<sequence length="75" mass="8196">MTAKTFIVTLKDHVAEGDISTVKDAFTKLGGEITHEFSLIKGFSVKVPEVGIDSVKKKHGDSIANIEEDQEVHTQ</sequence>
<organism evidence="6 7">
    <name type="scientific">Lachancea meyersii CBS 8951</name>
    <dbReference type="NCBI Taxonomy" id="1266667"/>
    <lineage>
        <taxon>Eukaryota</taxon>
        <taxon>Fungi</taxon>
        <taxon>Dikarya</taxon>
        <taxon>Ascomycota</taxon>
        <taxon>Saccharomycotina</taxon>
        <taxon>Saccharomycetes</taxon>
        <taxon>Saccharomycetales</taxon>
        <taxon>Saccharomycetaceae</taxon>
        <taxon>Lachancea</taxon>
    </lineage>
</organism>
<dbReference type="PANTHER" id="PTHR28288">
    <property type="entry name" value="PROTEASE B INHIBITOR 2"/>
    <property type="match status" value="1"/>
</dbReference>
<dbReference type="AlphaFoldDB" id="A0A1G4K9I1"/>
<evidence type="ECO:0000313" key="7">
    <source>
        <dbReference type="Proteomes" id="UP000191144"/>
    </source>
</evidence>
<keyword evidence="1" id="KW-0646">Protease inhibitor</keyword>
<dbReference type="FunFam" id="3.30.70.80:FF:000005">
    <property type="entry name" value="Proteinase inhibitor I2B"/>
    <property type="match status" value="1"/>
</dbReference>
<gene>
    <name evidence="6" type="ORF">LAME_0G12156G</name>
</gene>
<dbReference type="PANTHER" id="PTHR28288:SF2">
    <property type="entry name" value="PROTEASE B INHIBITOR 2"/>
    <property type="match status" value="1"/>
</dbReference>
<comment type="subunit">
    <text evidence="5">Part of the heterodimeric LMA1 complex together with the thioredoxin II/TRX2. LMA1 binds to the ATPase SEC18.</text>
</comment>
<evidence type="ECO:0000256" key="4">
    <source>
        <dbReference type="ARBA" id="ARBA00054668"/>
    </source>
</evidence>
<comment type="similarity">
    <text evidence="3">Belongs to the protease inhibitor I9 family.</text>
</comment>
<dbReference type="InterPro" id="IPR052471">
    <property type="entry name" value="PBI_I9"/>
</dbReference>
<keyword evidence="7" id="KW-1185">Reference proteome</keyword>
<evidence type="ECO:0000256" key="2">
    <source>
        <dbReference type="ARBA" id="ARBA00022900"/>
    </source>
</evidence>
<evidence type="ECO:0000256" key="5">
    <source>
        <dbReference type="ARBA" id="ARBA00062658"/>
    </source>
</evidence>
<reference evidence="7" key="1">
    <citation type="submission" date="2016-03" db="EMBL/GenBank/DDBJ databases">
        <authorList>
            <person name="Devillers Hugo."/>
        </authorList>
    </citation>
    <scope>NUCLEOTIDE SEQUENCE [LARGE SCALE GENOMIC DNA]</scope>
</reference>
<dbReference type="Gene3D" id="3.30.70.80">
    <property type="entry name" value="Peptidase S8 propeptide/proteinase inhibitor I9"/>
    <property type="match status" value="1"/>
</dbReference>
<dbReference type="InterPro" id="IPR037045">
    <property type="entry name" value="S8pro/Inhibitor_I9_sf"/>
</dbReference>
<dbReference type="SUPFAM" id="SSF54897">
    <property type="entry name" value="Protease propeptides/inhibitors"/>
    <property type="match status" value="1"/>
</dbReference>
<dbReference type="OrthoDB" id="5518345at2759"/>
<evidence type="ECO:0000256" key="3">
    <source>
        <dbReference type="ARBA" id="ARBA00038069"/>
    </source>
</evidence>
<protein>
    <submittedName>
        <fullName evidence="6">LAME_0G12156g1_1</fullName>
    </submittedName>
</protein>
<evidence type="ECO:0000256" key="1">
    <source>
        <dbReference type="ARBA" id="ARBA00022690"/>
    </source>
</evidence>
<keyword evidence="2" id="KW-0722">Serine protease inhibitor</keyword>
<dbReference type="GO" id="GO:0004867">
    <property type="term" value="F:serine-type endopeptidase inhibitor activity"/>
    <property type="evidence" value="ECO:0007669"/>
    <property type="project" value="UniProtKB-KW"/>
</dbReference>
<comment type="function">
    <text evidence="4">Cytosolic inhibitor of vacuolar proteinase B (yscB), probably regulating protease B activity during limited proteolysis. PBI2 is a component of the LMA1 complex, which is involved in the facilitation of vesicle fusion such as homotypic vacuole and ER-derived COPII vesicle fusion with the Golgi.</text>
</comment>
<dbReference type="EMBL" id="LT598484">
    <property type="protein sequence ID" value="SCV00815.1"/>
    <property type="molecule type" value="Genomic_DNA"/>
</dbReference>
<proteinExistence type="inferred from homology"/>